<name>A0A386ZAN1_9NOCA</name>
<dbReference type="Proteomes" id="UP000267164">
    <property type="component" value="Chromosome"/>
</dbReference>
<proteinExistence type="predicted"/>
<dbReference type="KEGG" id="nyu:D7D52_07170"/>
<dbReference type="RefSeq" id="WP_120735602.1">
    <property type="nucleotide sequence ID" value="NZ_CP032568.1"/>
</dbReference>
<protein>
    <submittedName>
        <fullName evidence="1">DUF4254 domain-containing protein</fullName>
    </submittedName>
</protein>
<reference evidence="1 2" key="1">
    <citation type="submission" date="2018-09" db="EMBL/GenBank/DDBJ databases">
        <title>Nocardia yunnanensis sp. nov., an actinomycete isolated from a soil sample.</title>
        <authorList>
            <person name="Zhang J."/>
        </authorList>
    </citation>
    <scope>NUCLEOTIDE SEQUENCE [LARGE SCALE GENOMIC DNA]</scope>
    <source>
        <strain evidence="1 2">CFHS0054</strain>
    </source>
</reference>
<dbReference type="OrthoDB" id="3352146at2"/>
<evidence type="ECO:0000313" key="2">
    <source>
        <dbReference type="Proteomes" id="UP000267164"/>
    </source>
</evidence>
<accession>A0A386ZAN1</accession>
<dbReference type="AlphaFoldDB" id="A0A386ZAN1"/>
<evidence type="ECO:0000313" key="1">
    <source>
        <dbReference type="EMBL" id="AYF73675.1"/>
    </source>
</evidence>
<dbReference type="InterPro" id="IPR025350">
    <property type="entry name" value="DUF4254"/>
</dbReference>
<dbReference type="EMBL" id="CP032568">
    <property type="protein sequence ID" value="AYF73675.1"/>
    <property type="molecule type" value="Genomic_DNA"/>
</dbReference>
<dbReference type="Pfam" id="PF14063">
    <property type="entry name" value="DUF4254"/>
    <property type="match status" value="1"/>
</dbReference>
<keyword evidence="2" id="KW-1185">Reference proteome</keyword>
<organism evidence="1 2">
    <name type="scientific">Nocardia yunnanensis</name>
    <dbReference type="NCBI Taxonomy" id="2382165"/>
    <lineage>
        <taxon>Bacteria</taxon>
        <taxon>Bacillati</taxon>
        <taxon>Actinomycetota</taxon>
        <taxon>Actinomycetes</taxon>
        <taxon>Mycobacteriales</taxon>
        <taxon>Nocardiaceae</taxon>
        <taxon>Nocardia</taxon>
    </lineage>
</organism>
<gene>
    <name evidence="1" type="ORF">D7D52_07170</name>
</gene>
<sequence length="141" mass="15434">MRDTLPSKNQVLQACRGSDAPRHPLLRAAHDLTALHERVLAAEPDELAQLDTLRTNLVQQIDRWVTGQLPPSHGAARVHTETLGAVIDRLARLTAAAYAALARESGRELTVAWEHLAELAVGYEDLASEVTTGRRRLPGTH</sequence>